<dbReference type="InterPro" id="IPR046468">
    <property type="entry name" value="Spt20-like_SEP"/>
</dbReference>
<evidence type="ECO:0000259" key="2">
    <source>
        <dbReference type="Pfam" id="PF12090"/>
    </source>
</evidence>
<dbReference type="GO" id="GO:0006357">
    <property type="term" value="P:regulation of transcription by RNA polymerase II"/>
    <property type="evidence" value="ECO:0007669"/>
    <property type="project" value="TreeGrafter"/>
</dbReference>
<feature type="compositionally biased region" description="Pro residues" evidence="1">
    <location>
        <begin position="32"/>
        <end position="45"/>
    </location>
</feature>
<feature type="region of interest" description="Disordered" evidence="1">
    <location>
        <begin position="1"/>
        <end position="50"/>
    </location>
</feature>
<evidence type="ECO:0000313" key="3">
    <source>
        <dbReference type="EMBL" id="OAY84184.1"/>
    </source>
</evidence>
<organism evidence="3 4">
    <name type="scientific">Ananas comosus</name>
    <name type="common">Pineapple</name>
    <name type="synonym">Ananas ananas</name>
    <dbReference type="NCBI Taxonomy" id="4615"/>
    <lineage>
        <taxon>Eukaryota</taxon>
        <taxon>Viridiplantae</taxon>
        <taxon>Streptophyta</taxon>
        <taxon>Embryophyta</taxon>
        <taxon>Tracheophyta</taxon>
        <taxon>Spermatophyta</taxon>
        <taxon>Magnoliopsida</taxon>
        <taxon>Liliopsida</taxon>
        <taxon>Poales</taxon>
        <taxon>Bromeliaceae</taxon>
        <taxon>Bromelioideae</taxon>
        <taxon>Ananas</taxon>
    </lineage>
</organism>
<comment type="caution">
    <text evidence="3">The sequence shown here is derived from an EMBL/GenBank/DDBJ whole genome shotgun (WGS) entry which is preliminary data.</text>
</comment>
<accession>A0A199W4E6</accession>
<reference evidence="3 4" key="1">
    <citation type="journal article" date="2016" name="DNA Res.">
        <title>The draft genome of MD-2 pineapple using hybrid error correction of long reads.</title>
        <authorList>
            <person name="Redwan R.M."/>
            <person name="Saidin A."/>
            <person name="Kumar S.V."/>
        </authorList>
    </citation>
    <scope>NUCLEOTIDE SEQUENCE [LARGE SCALE GENOMIC DNA]</scope>
    <source>
        <strain evidence="4">cv. MD2</strain>
        <tissue evidence="3">Leaf</tissue>
    </source>
</reference>
<proteinExistence type="predicted"/>
<evidence type="ECO:0000313" key="4">
    <source>
        <dbReference type="Proteomes" id="UP000092600"/>
    </source>
</evidence>
<sequence length="244" mass="26713">MGVSFKISRIGSRYRPTPPHPNTGGGGVGAGEPPPEPPPPPPLPQPQDREVRPRVSGWFLGGEETSGISFYRCVVLIVRIAIFDSLEIRVSVAGLRNGSMVTLLNLGETNYVEPVVELEASLALNLFPDGFFIGIPTEGMLLPLLGGVPVLHPYDRSSKTLFSAIENGWLPGDILDDIPCKYLNGTIICEVWDYRSCMTKLGDNEPSGDEFPKLKKVNLRMGMENVVKDMLSIADDSWTYNDLL</sequence>
<dbReference type="GO" id="GO:0000124">
    <property type="term" value="C:SAGA complex"/>
    <property type="evidence" value="ECO:0007669"/>
    <property type="project" value="InterPro"/>
</dbReference>
<dbReference type="STRING" id="4615.A0A199W4E6"/>
<dbReference type="Proteomes" id="UP000092600">
    <property type="component" value="Unassembled WGS sequence"/>
</dbReference>
<dbReference type="PANTHER" id="PTHR13526">
    <property type="entry name" value="TRANSCRIPTION FACTOR SPT20 HOMOLOG"/>
    <property type="match status" value="1"/>
</dbReference>
<feature type="domain" description="Spt20-like SEP" evidence="2">
    <location>
        <begin position="119"/>
        <end position="243"/>
    </location>
</feature>
<evidence type="ECO:0000256" key="1">
    <source>
        <dbReference type="SAM" id="MobiDB-lite"/>
    </source>
</evidence>
<name>A0A199W4E6_ANACO</name>
<dbReference type="EMBL" id="LSRQ01000254">
    <property type="protein sequence ID" value="OAY84184.1"/>
    <property type="molecule type" value="Genomic_DNA"/>
</dbReference>
<dbReference type="AlphaFoldDB" id="A0A199W4E6"/>
<dbReference type="Pfam" id="PF12090">
    <property type="entry name" value="Spt20_SEP"/>
    <property type="match status" value="1"/>
</dbReference>
<protein>
    <recommendedName>
        <fullName evidence="2">Spt20-like SEP domain-containing protein</fullName>
    </recommendedName>
</protein>
<dbReference type="GO" id="GO:0003712">
    <property type="term" value="F:transcription coregulator activity"/>
    <property type="evidence" value="ECO:0007669"/>
    <property type="project" value="InterPro"/>
</dbReference>
<feature type="non-terminal residue" evidence="3">
    <location>
        <position position="244"/>
    </location>
</feature>
<gene>
    <name evidence="3" type="ORF">ACMD2_18734</name>
</gene>
<dbReference type="PANTHER" id="PTHR13526:SF8">
    <property type="entry name" value="TRANSCRIPTION FACTOR SPT20 HOMOLOG"/>
    <property type="match status" value="1"/>
</dbReference>
<dbReference type="InterPro" id="IPR021950">
    <property type="entry name" value="Spt20"/>
</dbReference>